<feature type="transmembrane region" description="Helical" evidence="9">
    <location>
        <begin position="20"/>
        <end position="38"/>
    </location>
</feature>
<feature type="region of interest" description="Disordered" evidence="8">
    <location>
        <begin position="54"/>
        <end position="157"/>
    </location>
</feature>
<keyword evidence="3" id="KW-0964">Secreted</keyword>
<evidence type="ECO:0000256" key="6">
    <source>
        <dbReference type="ARBA" id="ARBA00023180"/>
    </source>
</evidence>
<evidence type="ECO:0000313" key="13">
    <source>
        <dbReference type="Proteomes" id="UP001652621"/>
    </source>
</evidence>
<evidence type="ECO:0000256" key="3">
    <source>
        <dbReference type="ARBA" id="ARBA00022525"/>
    </source>
</evidence>
<dbReference type="SMART" id="SM00181">
    <property type="entry name" value="EGF"/>
    <property type="match status" value="5"/>
</dbReference>
<evidence type="ECO:0000256" key="2">
    <source>
        <dbReference type="ARBA" id="ARBA00022473"/>
    </source>
</evidence>
<feature type="disulfide bond" evidence="7">
    <location>
        <begin position="444"/>
        <end position="453"/>
    </location>
</feature>
<feature type="compositionally biased region" description="Gly residues" evidence="8">
    <location>
        <begin position="62"/>
        <end position="72"/>
    </location>
</feature>
<evidence type="ECO:0000313" key="15">
    <source>
        <dbReference type="RefSeq" id="XP_011296116.1"/>
    </source>
</evidence>
<feature type="domain" description="EGF-like" evidence="10">
    <location>
        <begin position="390"/>
        <end position="422"/>
    </location>
</feature>
<feature type="disulfide bond" evidence="7">
    <location>
        <begin position="426"/>
        <end position="436"/>
    </location>
</feature>
<dbReference type="PROSITE" id="PS00022">
    <property type="entry name" value="EGF_1"/>
    <property type="match status" value="3"/>
</dbReference>
<feature type="disulfide bond" evidence="7">
    <location>
        <begin position="330"/>
        <end position="340"/>
    </location>
</feature>
<dbReference type="PROSITE" id="PS50814">
    <property type="entry name" value="WIF"/>
    <property type="match status" value="1"/>
</dbReference>
<dbReference type="KEGG" id="mde:101898231"/>
<feature type="disulfide bond" evidence="7">
    <location>
        <begin position="394"/>
        <end position="404"/>
    </location>
</feature>
<dbReference type="GO" id="GO:0009986">
    <property type="term" value="C:cell surface"/>
    <property type="evidence" value="ECO:0007669"/>
    <property type="project" value="TreeGrafter"/>
</dbReference>
<dbReference type="GO" id="GO:0005102">
    <property type="term" value="F:signaling receptor binding"/>
    <property type="evidence" value="ECO:0007669"/>
    <property type="project" value="TreeGrafter"/>
</dbReference>
<dbReference type="OrthoDB" id="10266706at2759"/>
<dbReference type="PANTHER" id="PTHR14949:SF32">
    <property type="entry name" value="WNT INHIBITORY FACTOR 1"/>
    <property type="match status" value="1"/>
</dbReference>
<dbReference type="VEuPathDB" id="VectorBase:MDOMA2_007195"/>
<dbReference type="RefSeq" id="XP_011296116.1">
    <property type="nucleotide sequence ID" value="XM_011297814.2"/>
</dbReference>
<sequence length="496" mass="55799">MMMAMKRSNENKQNNDFGTMSMWFVYLMLIILMHSMWIDGVEARQQHDDKINEAGHHRRRGGVGGGGGGGGSVKRIDSGSAYEVYPHKNHHHRNRDNVSHRNAFPPNAMGGEGAVGGNGSGNGHGNKRRDRPNDNPNGHQRKHRHRKRNRSNNSKENLSLWINEEQLKMLTALFFPQGYVQGRVYAIHNGHVMNDIRDGRIYEYLIIPPEVNHVNFTWKSGQTKYFYHFDLLESMDESILKAPTVSIKTKGRIPKEEKNFSVFLPCSGNNSGTAMFNVGLTIQNGNNVTLPGTPIRLHFKKECAHRGVYDNPDTTNPTQNTSLQGPDPECHLKCGEHGFCNHRNICQCHSGYIGQYCEKAFCFPQCMNGGNCTAPSVCTCPDGYQGTQCEGGICSQKCLNGGKCVQKDKCDCRRGYYGLRCEFSKCEISCMHGGRCIGTNLCRCAEGLSGNHCEIGRRQRTNCKRKCKHGECMPNKTCKCKEGYYGRYCNQRVKKH</sequence>
<dbReference type="eggNOG" id="KOG1225">
    <property type="taxonomic scope" value="Eukaryota"/>
</dbReference>
<evidence type="ECO:0000256" key="1">
    <source>
        <dbReference type="ARBA" id="ARBA00004613"/>
    </source>
</evidence>
<keyword evidence="13" id="KW-1185">Reference proteome</keyword>
<dbReference type="Gene3D" id="2.10.25.10">
    <property type="entry name" value="Laminin"/>
    <property type="match status" value="4"/>
</dbReference>
<evidence type="ECO:0000259" key="10">
    <source>
        <dbReference type="PROSITE" id="PS50026"/>
    </source>
</evidence>
<dbReference type="PANTHER" id="PTHR14949">
    <property type="entry name" value="EGF-LIKE-DOMAIN, MULTIPLE 7, 8"/>
    <property type="match status" value="1"/>
</dbReference>
<protein>
    <submittedName>
        <fullName evidence="14 15">Protein shifted isoform X1</fullName>
    </submittedName>
</protein>
<dbReference type="PROSITE" id="PS01186">
    <property type="entry name" value="EGF_2"/>
    <property type="match status" value="2"/>
</dbReference>
<dbReference type="PROSITE" id="PS50026">
    <property type="entry name" value="EGF_3"/>
    <property type="match status" value="3"/>
</dbReference>
<dbReference type="InterPro" id="IPR000742">
    <property type="entry name" value="EGF"/>
</dbReference>
<reference evidence="14 15" key="2">
    <citation type="submission" date="2025-04" db="UniProtKB">
        <authorList>
            <consortium name="RefSeq"/>
        </authorList>
    </citation>
    <scope>IDENTIFICATION</scope>
    <source>
        <strain evidence="14 15">Aabys</strain>
    </source>
</reference>
<dbReference type="InterPro" id="IPR038677">
    <property type="entry name" value="WIF_sf"/>
</dbReference>
<dbReference type="EnsemblMetazoa" id="MDOA002536-RC">
    <property type="protein sequence ID" value="MDOA002536-PC"/>
    <property type="gene ID" value="MDOA002536"/>
</dbReference>
<feature type="compositionally biased region" description="Basic residues" evidence="8">
    <location>
        <begin position="139"/>
        <end position="150"/>
    </location>
</feature>
<accession>A0A1I8M977</accession>
<dbReference type="Gene3D" id="2.60.40.2170">
    <property type="entry name" value="Wnt, WIF domain"/>
    <property type="match status" value="1"/>
</dbReference>
<comment type="subcellular location">
    <subcellularLocation>
        <location evidence="1">Secreted</location>
    </subcellularLocation>
</comment>
<name>A0A1I8M977_MUSDO</name>
<keyword evidence="2" id="KW-0217">Developmental protein</keyword>
<evidence type="ECO:0000256" key="5">
    <source>
        <dbReference type="ARBA" id="ARBA00023157"/>
    </source>
</evidence>
<evidence type="ECO:0000259" key="11">
    <source>
        <dbReference type="PROSITE" id="PS50814"/>
    </source>
</evidence>
<dbReference type="SMART" id="SM00469">
    <property type="entry name" value="WIF"/>
    <property type="match status" value="1"/>
</dbReference>
<dbReference type="FunFam" id="2.10.25.10:FF:000656">
    <property type="entry name" value="Shifted, isoform B"/>
    <property type="match status" value="1"/>
</dbReference>
<evidence type="ECO:0000256" key="8">
    <source>
        <dbReference type="SAM" id="MobiDB-lite"/>
    </source>
</evidence>
<keyword evidence="6" id="KW-0325">Glycoprotein</keyword>
<feature type="domain" description="EGF-like" evidence="10">
    <location>
        <begin position="423"/>
        <end position="454"/>
    </location>
</feature>
<feature type="disulfide bond" evidence="7">
    <location>
        <begin position="348"/>
        <end position="357"/>
    </location>
</feature>
<dbReference type="InterPro" id="IPR050969">
    <property type="entry name" value="Dev_Signal_Modulators"/>
</dbReference>
<feature type="domain" description="WIF" evidence="11">
    <location>
        <begin position="160"/>
        <end position="303"/>
    </location>
</feature>
<keyword evidence="7" id="KW-0245">EGF-like domain</keyword>
<evidence type="ECO:0000256" key="9">
    <source>
        <dbReference type="SAM" id="Phobius"/>
    </source>
</evidence>
<keyword evidence="5 7" id="KW-1015">Disulfide bond</keyword>
<proteinExistence type="predicted"/>
<evidence type="ECO:0000256" key="4">
    <source>
        <dbReference type="ARBA" id="ARBA00022729"/>
    </source>
</evidence>
<keyword evidence="9" id="KW-0812">Transmembrane</keyword>
<comment type="caution">
    <text evidence="7">Lacks conserved residue(s) required for the propagation of feature annotation.</text>
</comment>
<dbReference type="AlphaFoldDB" id="A0A1I8M977"/>
<keyword evidence="4" id="KW-0732">Signal</keyword>
<dbReference type="STRING" id="7370.A0A1I8M977"/>
<organism evidence="12">
    <name type="scientific">Musca domestica</name>
    <name type="common">House fly</name>
    <dbReference type="NCBI Taxonomy" id="7370"/>
    <lineage>
        <taxon>Eukaryota</taxon>
        <taxon>Metazoa</taxon>
        <taxon>Ecdysozoa</taxon>
        <taxon>Arthropoda</taxon>
        <taxon>Hexapoda</taxon>
        <taxon>Insecta</taxon>
        <taxon>Pterygota</taxon>
        <taxon>Neoptera</taxon>
        <taxon>Endopterygota</taxon>
        <taxon>Diptera</taxon>
        <taxon>Brachycera</taxon>
        <taxon>Muscomorpha</taxon>
        <taxon>Muscoidea</taxon>
        <taxon>Muscidae</taxon>
        <taxon>Musca</taxon>
    </lineage>
</organism>
<feature type="compositionally biased region" description="Gly residues" evidence="8">
    <location>
        <begin position="110"/>
        <end position="124"/>
    </location>
</feature>
<evidence type="ECO:0000313" key="12">
    <source>
        <dbReference type="EnsemblMetazoa" id="MDOA002536-PB"/>
    </source>
</evidence>
<keyword evidence="9" id="KW-1133">Transmembrane helix</keyword>
<evidence type="ECO:0000313" key="14">
    <source>
        <dbReference type="RefSeq" id="XP_005192247.2"/>
    </source>
</evidence>
<dbReference type="GO" id="GO:0005576">
    <property type="term" value="C:extracellular region"/>
    <property type="evidence" value="ECO:0007669"/>
    <property type="project" value="UniProtKB-SubCell"/>
</dbReference>
<feature type="disulfide bond" evidence="7">
    <location>
        <begin position="412"/>
        <end position="421"/>
    </location>
</feature>
<dbReference type="RefSeq" id="XP_005192247.2">
    <property type="nucleotide sequence ID" value="XM_005192190.3"/>
</dbReference>
<dbReference type="Pfam" id="PF02019">
    <property type="entry name" value="WIF"/>
    <property type="match status" value="1"/>
</dbReference>
<dbReference type="VEuPathDB" id="VectorBase:MDOA002536"/>
<dbReference type="EnsemblMetazoa" id="MDOA002536-RB">
    <property type="protein sequence ID" value="MDOA002536-PB"/>
    <property type="gene ID" value="MDOA002536"/>
</dbReference>
<dbReference type="Proteomes" id="UP001652621">
    <property type="component" value="Unplaced"/>
</dbReference>
<feature type="domain" description="EGF-like" evidence="10">
    <location>
        <begin position="326"/>
        <end position="358"/>
    </location>
</feature>
<gene>
    <name evidence="12" type="primary">101898231</name>
    <name evidence="14 15" type="synonym">LOC101898231</name>
</gene>
<dbReference type="InterPro" id="IPR003306">
    <property type="entry name" value="WIF"/>
</dbReference>
<evidence type="ECO:0000256" key="7">
    <source>
        <dbReference type="PROSITE-ProRule" id="PRU00076"/>
    </source>
</evidence>
<keyword evidence="9" id="KW-0472">Membrane</keyword>
<reference evidence="12" key="1">
    <citation type="submission" date="2020-05" db="UniProtKB">
        <authorList>
            <consortium name="EnsemblMetazoa"/>
        </authorList>
    </citation>
    <scope>IDENTIFICATION</scope>
    <source>
        <strain evidence="12">Aabys</strain>
    </source>
</reference>